<dbReference type="Proteomes" id="UP000050792">
    <property type="component" value="Unassembled WGS sequence"/>
</dbReference>
<evidence type="ECO:0000256" key="1">
    <source>
        <dbReference type="ARBA" id="ARBA00004138"/>
    </source>
</evidence>
<evidence type="ECO:0000256" key="10">
    <source>
        <dbReference type="SAM" id="MobiDB-lite"/>
    </source>
</evidence>
<evidence type="ECO:0000256" key="9">
    <source>
        <dbReference type="ARBA" id="ARBA00031593"/>
    </source>
</evidence>
<dbReference type="GO" id="GO:0005930">
    <property type="term" value="C:axoneme"/>
    <property type="evidence" value="ECO:0007669"/>
    <property type="project" value="TreeGrafter"/>
</dbReference>
<evidence type="ECO:0000256" key="6">
    <source>
        <dbReference type="ARBA" id="ARBA00023054"/>
    </source>
</evidence>
<protein>
    <recommendedName>
        <fullName evidence="4">Cilia- and flagella-associated protein 36</fullName>
    </recommendedName>
    <alternativeName>
        <fullName evidence="9">Coiled-coil domain-containing protein 104</fullName>
    </alternativeName>
</protein>
<dbReference type="PANTHER" id="PTHR21532:SF0">
    <property type="entry name" value="CILIA- AND FLAGELLA-ASSOCIATED PROTEIN 36"/>
    <property type="match status" value="1"/>
</dbReference>
<dbReference type="PANTHER" id="PTHR21532">
    <property type="entry name" value="PHOSPHODIESTERASE HL"/>
    <property type="match status" value="1"/>
</dbReference>
<evidence type="ECO:0000259" key="11">
    <source>
        <dbReference type="Pfam" id="PF11527"/>
    </source>
</evidence>
<dbReference type="InterPro" id="IPR042541">
    <property type="entry name" value="BART_sf"/>
</dbReference>
<accession>A0AA85G811</accession>
<reference evidence="12" key="1">
    <citation type="submission" date="2022-06" db="EMBL/GenBank/DDBJ databases">
        <authorList>
            <person name="Berger JAMES D."/>
            <person name="Berger JAMES D."/>
        </authorList>
    </citation>
    <scope>NUCLEOTIDE SEQUENCE [LARGE SCALE GENOMIC DNA]</scope>
</reference>
<evidence type="ECO:0000313" key="12">
    <source>
        <dbReference type="Proteomes" id="UP000050792"/>
    </source>
</evidence>
<name>A0AA85G811_9TREM</name>
<keyword evidence="12" id="KW-1185">Reference proteome</keyword>
<keyword evidence="8" id="KW-0966">Cell projection</keyword>
<evidence type="ECO:0000256" key="8">
    <source>
        <dbReference type="ARBA" id="ARBA00023273"/>
    </source>
</evidence>
<dbReference type="WBParaSite" id="SRDH1_85390.1">
    <property type="protein sequence ID" value="SRDH1_85390.1"/>
    <property type="gene ID" value="SRDH1_85390"/>
</dbReference>
<evidence type="ECO:0000256" key="2">
    <source>
        <dbReference type="ARBA" id="ARBA00004496"/>
    </source>
</evidence>
<dbReference type="Pfam" id="PF11527">
    <property type="entry name" value="ARL2_Bind_BART"/>
    <property type="match status" value="1"/>
</dbReference>
<keyword evidence="7" id="KW-0969">Cilium</keyword>
<evidence type="ECO:0000256" key="3">
    <source>
        <dbReference type="ARBA" id="ARBA00007460"/>
    </source>
</evidence>
<organism evidence="12 13">
    <name type="scientific">Schistosoma rodhaini</name>
    <dbReference type="NCBI Taxonomy" id="6188"/>
    <lineage>
        <taxon>Eukaryota</taxon>
        <taxon>Metazoa</taxon>
        <taxon>Spiralia</taxon>
        <taxon>Lophotrochozoa</taxon>
        <taxon>Platyhelminthes</taxon>
        <taxon>Trematoda</taxon>
        <taxon>Digenea</taxon>
        <taxon>Strigeidida</taxon>
        <taxon>Schistosomatoidea</taxon>
        <taxon>Schistosomatidae</taxon>
        <taxon>Schistosoma</taxon>
    </lineage>
</organism>
<keyword evidence="6" id="KW-0175">Coiled coil</keyword>
<comment type="similarity">
    <text evidence="3">Belongs to the CFAP36 family.</text>
</comment>
<evidence type="ECO:0000256" key="7">
    <source>
        <dbReference type="ARBA" id="ARBA00023069"/>
    </source>
</evidence>
<feature type="domain" description="BART" evidence="11">
    <location>
        <begin position="5"/>
        <end position="108"/>
    </location>
</feature>
<keyword evidence="5" id="KW-0963">Cytoplasm</keyword>
<evidence type="ECO:0000256" key="5">
    <source>
        <dbReference type="ARBA" id="ARBA00022490"/>
    </source>
</evidence>
<dbReference type="InterPro" id="IPR023379">
    <property type="entry name" value="BART_dom"/>
</dbReference>
<feature type="compositionally biased region" description="Low complexity" evidence="10">
    <location>
        <begin position="215"/>
        <end position="227"/>
    </location>
</feature>
<feature type="region of interest" description="Disordered" evidence="10">
    <location>
        <begin position="198"/>
        <end position="227"/>
    </location>
</feature>
<sequence length="339" mass="39531">MDTKGLENFFSDPMVSAHIESFMDAHCSIFTCEKEIYSEHYVTHKEFSEMMKSLLNSSSIHYNQIQEIYTTYKITEDDPCFSSISYIIASWNFELFYQLMTLVNVDLQLEALHYIQQKYGNQFIQMYSINNDNDSVDNISMQINKNELTDMLLEKSQQKNGVVKTIKQTIQSELCKSQCKENDGQLLMKIDSNATRDIPTKNLINPKIPHEIKPSSSDTVTSSSSSSCNHILNLNNSETIHQQKYDNTVRPTEGELIEKQAFLRKQRDLLIEMRQKKREKLFADHVQTLTDKIIVYTNNRDCNLIGNDEHDKVMEKRRKLYEKLKIEVINKSGFDQTKK</sequence>
<dbReference type="InterPro" id="IPR038888">
    <property type="entry name" value="CFAP36"/>
</dbReference>
<dbReference type="Gene3D" id="1.20.1520.10">
    <property type="entry name" value="ADP-ribosylation factor-like 2-binding protein, domain"/>
    <property type="match status" value="1"/>
</dbReference>
<proteinExistence type="inferred from homology"/>
<evidence type="ECO:0000313" key="13">
    <source>
        <dbReference type="WBParaSite" id="SRDH1_85390.1"/>
    </source>
</evidence>
<reference evidence="13" key="2">
    <citation type="submission" date="2023-11" db="UniProtKB">
        <authorList>
            <consortium name="WormBaseParasite"/>
        </authorList>
    </citation>
    <scope>IDENTIFICATION</scope>
</reference>
<dbReference type="GO" id="GO:0097546">
    <property type="term" value="C:ciliary base"/>
    <property type="evidence" value="ECO:0007669"/>
    <property type="project" value="TreeGrafter"/>
</dbReference>
<evidence type="ECO:0000256" key="4">
    <source>
        <dbReference type="ARBA" id="ARBA00021815"/>
    </source>
</evidence>
<comment type="subcellular location">
    <subcellularLocation>
        <location evidence="1">Cell projection</location>
        <location evidence="1">Cilium</location>
    </subcellularLocation>
    <subcellularLocation>
        <location evidence="2">Cytoplasm</location>
    </subcellularLocation>
</comment>
<dbReference type="AlphaFoldDB" id="A0AA85G811"/>